<protein>
    <submittedName>
        <fullName evidence="1">Uncharacterized protein</fullName>
    </submittedName>
</protein>
<dbReference type="Gene3D" id="1.25.40.20">
    <property type="entry name" value="Ankyrin repeat-containing domain"/>
    <property type="match status" value="1"/>
</dbReference>
<evidence type="ECO:0000313" key="2">
    <source>
        <dbReference type="Proteomes" id="UP000054498"/>
    </source>
</evidence>
<dbReference type="KEGG" id="mng:MNEG_11223"/>
<feature type="non-terminal residue" evidence="1">
    <location>
        <position position="81"/>
    </location>
</feature>
<keyword evidence="2" id="KW-1185">Reference proteome</keyword>
<gene>
    <name evidence="1" type="ORF">MNEG_11223</name>
</gene>
<sequence length="81" mass="8264">MGSAAAPTTPAATASPDEFQRAQLSKHLLLASESGAAPLVARLLRQGADVNARDEGGGAASERYSAGYTLGRTPLIRAAQQ</sequence>
<dbReference type="InterPro" id="IPR002110">
    <property type="entry name" value="Ankyrin_rpt"/>
</dbReference>
<dbReference type="EMBL" id="KK102864">
    <property type="protein sequence ID" value="KIY96738.1"/>
    <property type="molecule type" value="Genomic_DNA"/>
</dbReference>
<dbReference type="SUPFAM" id="SSF48403">
    <property type="entry name" value="Ankyrin repeat"/>
    <property type="match status" value="1"/>
</dbReference>
<dbReference type="Pfam" id="PF00023">
    <property type="entry name" value="Ank"/>
    <property type="match status" value="1"/>
</dbReference>
<dbReference type="GeneID" id="25728464"/>
<proteinExistence type="predicted"/>
<dbReference type="AlphaFoldDB" id="A0A0D2KLY0"/>
<dbReference type="Proteomes" id="UP000054498">
    <property type="component" value="Unassembled WGS sequence"/>
</dbReference>
<organism evidence="1 2">
    <name type="scientific">Monoraphidium neglectum</name>
    <dbReference type="NCBI Taxonomy" id="145388"/>
    <lineage>
        <taxon>Eukaryota</taxon>
        <taxon>Viridiplantae</taxon>
        <taxon>Chlorophyta</taxon>
        <taxon>core chlorophytes</taxon>
        <taxon>Chlorophyceae</taxon>
        <taxon>CS clade</taxon>
        <taxon>Sphaeropleales</taxon>
        <taxon>Selenastraceae</taxon>
        <taxon>Monoraphidium</taxon>
    </lineage>
</organism>
<dbReference type="RefSeq" id="XP_013895758.1">
    <property type="nucleotide sequence ID" value="XM_014040304.1"/>
</dbReference>
<accession>A0A0D2KLY0</accession>
<reference evidence="1 2" key="1">
    <citation type="journal article" date="2013" name="BMC Genomics">
        <title>Reconstruction of the lipid metabolism for the microalga Monoraphidium neglectum from its genome sequence reveals characteristics suitable for biofuel production.</title>
        <authorList>
            <person name="Bogen C."/>
            <person name="Al-Dilaimi A."/>
            <person name="Albersmeier A."/>
            <person name="Wichmann J."/>
            <person name="Grundmann M."/>
            <person name="Rupp O."/>
            <person name="Lauersen K.J."/>
            <person name="Blifernez-Klassen O."/>
            <person name="Kalinowski J."/>
            <person name="Goesmann A."/>
            <person name="Mussgnug J.H."/>
            <person name="Kruse O."/>
        </authorList>
    </citation>
    <scope>NUCLEOTIDE SEQUENCE [LARGE SCALE GENOMIC DNA]</scope>
    <source>
        <strain evidence="1 2">SAG 48.87</strain>
    </source>
</reference>
<name>A0A0D2KLY0_9CHLO</name>
<dbReference type="InterPro" id="IPR036770">
    <property type="entry name" value="Ankyrin_rpt-contain_sf"/>
</dbReference>
<evidence type="ECO:0000313" key="1">
    <source>
        <dbReference type="EMBL" id="KIY96738.1"/>
    </source>
</evidence>